<evidence type="ECO:0000256" key="1">
    <source>
        <dbReference type="SAM" id="MobiDB-lite"/>
    </source>
</evidence>
<dbReference type="PANTHER" id="PTHR35191">
    <property type="entry name" value="PROPHAGE SIDE TAIL FIBER PROTEIN HOMOLOG STFQ-RELATED"/>
    <property type="match status" value="1"/>
</dbReference>
<organism evidence="3 4">
    <name type="scientific">Caproicibacter fermentans</name>
    <dbReference type="NCBI Taxonomy" id="2576756"/>
    <lineage>
        <taxon>Bacteria</taxon>
        <taxon>Bacillati</taxon>
        <taxon>Bacillota</taxon>
        <taxon>Clostridia</taxon>
        <taxon>Eubacteriales</taxon>
        <taxon>Acutalibacteraceae</taxon>
        <taxon>Caproicibacter</taxon>
    </lineage>
</organism>
<dbReference type="EMBL" id="VWXL01000052">
    <property type="protein sequence ID" value="MVB11088.1"/>
    <property type="molecule type" value="Genomic_DNA"/>
</dbReference>
<dbReference type="Pfam" id="PF12571">
    <property type="entry name" value="Phage_tail_fib"/>
    <property type="match status" value="1"/>
</dbReference>
<gene>
    <name evidence="3" type="ORF">CAFE_17900</name>
</gene>
<proteinExistence type="predicted"/>
<dbReference type="OrthoDB" id="1855763at2"/>
<accession>A0A6N8HZJ2</accession>
<feature type="region of interest" description="Disordered" evidence="1">
    <location>
        <begin position="248"/>
        <end position="268"/>
    </location>
</feature>
<evidence type="ECO:0000313" key="3">
    <source>
        <dbReference type="EMBL" id="MVB11088.1"/>
    </source>
</evidence>
<feature type="domain" description="Phage tail fibre protein N-terminal" evidence="2">
    <location>
        <begin position="2"/>
        <end position="146"/>
    </location>
</feature>
<dbReference type="RefSeq" id="WP_156990427.1">
    <property type="nucleotide sequence ID" value="NZ_VWXL01000052.1"/>
</dbReference>
<name>A0A6N8HZJ2_9FIRM</name>
<protein>
    <submittedName>
        <fullName evidence="3">Phage tail-collar fiber protein</fullName>
    </submittedName>
</protein>
<dbReference type="PANTHER" id="PTHR35191:SF1">
    <property type="entry name" value="PROPHAGE SIDE TAIL FIBER PROTEIN HOMOLOG STFQ-RELATED"/>
    <property type="match status" value="1"/>
</dbReference>
<dbReference type="InterPro" id="IPR022225">
    <property type="entry name" value="Phage_tail_fibre_N"/>
</dbReference>
<comment type="caution">
    <text evidence="3">The sequence shown here is derived from an EMBL/GenBank/DDBJ whole genome shotgun (WGS) entry which is preliminary data.</text>
</comment>
<dbReference type="Proteomes" id="UP000469440">
    <property type="component" value="Unassembled WGS sequence"/>
</dbReference>
<evidence type="ECO:0000313" key="4">
    <source>
        <dbReference type="Proteomes" id="UP000469440"/>
    </source>
</evidence>
<evidence type="ECO:0000259" key="2">
    <source>
        <dbReference type="Pfam" id="PF12571"/>
    </source>
</evidence>
<reference evidence="3 4" key="1">
    <citation type="submission" date="2019-09" db="EMBL/GenBank/DDBJ databases">
        <title>Genome sequence of Clostridium sp. EA1.</title>
        <authorList>
            <person name="Poehlein A."/>
            <person name="Bengelsdorf F.R."/>
            <person name="Daniel R."/>
        </authorList>
    </citation>
    <scope>NUCLEOTIDE SEQUENCE [LARGE SCALE GENOMIC DNA]</scope>
    <source>
        <strain evidence="3 4">EA1</strain>
    </source>
</reference>
<sequence length="268" mass="27931">MQYYTMTTDAGDSAVAKAIQSGSMVTFTKMSVGDGNGTYYEPAKTQTTLRNEVWSGTPTVLMDKNNPKRVTATISIPADAGPFVVREAGLFSADGVLLVVAKVPLMEKVSPESGASDDLTMRIYVEVSDASVVTVVVDPSQIDATKKDVDDAKAEVQTEVDEHKADTVAHMTQEQKDQLAAAVPNSRKINGHALTGDVTVTKSDLGLGNVDNTADANKFVNYANSAGSAPANGGTSSDTQTVSSALTMVSGGTEPSGTLSPGKLWAGY</sequence>
<keyword evidence="4" id="KW-1185">Reference proteome</keyword>
<dbReference type="AlphaFoldDB" id="A0A6N8HZJ2"/>
<dbReference type="InterPro" id="IPR051934">
    <property type="entry name" value="Phage_Tail_Fiber_Structural"/>
</dbReference>